<gene>
    <name evidence="1" type="ORF">ACHHYP_06705</name>
</gene>
<reference evidence="1 2" key="1">
    <citation type="journal article" date="2014" name="Genome Biol. Evol.">
        <title>The secreted proteins of Achlya hypogyna and Thraustotheca clavata identify the ancestral oomycete secretome and reveal gene acquisitions by horizontal gene transfer.</title>
        <authorList>
            <person name="Misner I."/>
            <person name="Blouin N."/>
            <person name="Leonard G."/>
            <person name="Richards T.A."/>
            <person name="Lane C.E."/>
        </authorList>
    </citation>
    <scope>NUCLEOTIDE SEQUENCE [LARGE SCALE GENOMIC DNA]</scope>
    <source>
        <strain evidence="1 2">ATCC 48635</strain>
    </source>
</reference>
<protein>
    <submittedName>
        <fullName evidence="1">Uncharacterized protein</fullName>
    </submittedName>
</protein>
<name>A0A1V9YS60_ACHHY</name>
<dbReference type="AlphaFoldDB" id="A0A1V9YS60"/>
<dbReference type="EMBL" id="JNBR01001151">
    <property type="protein sequence ID" value="OQR88659.1"/>
    <property type="molecule type" value="Genomic_DNA"/>
</dbReference>
<evidence type="ECO:0000313" key="2">
    <source>
        <dbReference type="Proteomes" id="UP000243579"/>
    </source>
</evidence>
<feature type="non-terminal residue" evidence="1">
    <location>
        <position position="1"/>
    </location>
</feature>
<keyword evidence="2" id="KW-1185">Reference proteome</keyword>
<accession>A0A1V9YS60</accession>
<dbReference type="Proteomes" id="UP000243579">
    <property type="component" value="Unassembled WGS sequence"/>
</dbReference>
<proteinExistence type="predicted"/>
<organism evidence="1 2">
    <name type="scientific">Achlya hypogyna</name>
    <name type="common">Oomycete</name>
    <name type="synonym">Protoachlya hypogyna</name>
    <dbReference type="NCBI Taxonomy" id="1202772"/>
    <lineage>
        <taxon>Eukaryota</taxon>
        <taxon>Sar</taxon>
        <taxon>Stramenopiles</taxon>
        <taxon>Oomycota</taxon>
        <taxon>Saprolegniomycetes</taxon>
        <taxon>Saprolegniales</taxon>
        <taxon>Achlyaceae</taxon>
        <taxon>Achlya</taxon>
    </lineage>
</organism>
<evidence type="ECO:0000313" key="1">
    <source>
        <dbReference type="EMBL" id="OQR88659.1"/>
    </source>
</evidence>
<comment type="caution">
    <text evidence="1">The sequence shown here is derived from an EMBL/GenBank/DDBJ whole genome shotgun (WGS) entry which is preliminary data.</text>
</comment>
<sequence>RGVTQLDQDAIYIKNSYGGDHLRLPRELLADPAIQAAATVEAEQLLAKMTSCTPTTPLPNVGAMWFGWLKCIKARIQECHRRHTLDTKAILHDYRMRLAVAQRDYQWTRHGAATVHAAQAALDTATAELRQYTRVAYFDFHANAIDAPTVQGCSPPTGGPS</sequence>